<evidence type="ECO:0000259" key="5">
    <source>
        <dbReference type="PROSITE" id="PS50887"/>
    </source>
</evidence>
<evidence type="ECO:0000313" key="7">
    <source>
        <dbReference type="Proteomes" id="UP000281094"/>
    </source>
</evidence>
<dbReference type="Gene3D" id="3.30.70.270">
    <property type="match status" value="1"/>
</dbReference>
<dbReference type="PROSITE" id="PS50887">
    <property type="entry name" value="GGDEF"/>
    <property type="match status" value="1"/>
</dbReference>
<name>A0A3L7JF41_9HYPH</name>
<accession>A0A3L7JF41</accession>
<dbReference type="FunFam" id="3.30.70.270:FF:000001">
    <property type="entry name" value="Diguanylate cyclase domain protein"/>
    <property type="match status" value="1"/>
</dbReference>
<evidence type="ECO:0000256" key="3">
    <source>
        <dbReference type="SAM" id="MobiDB-lite"/>
    </source>
</evidence>
<keyword evidence="4" id="KW-0812">Transmembrane</keyword>
<organism evidence="6 7">
    <name type="scientific">Notoacmeibacter ruber</name>
    <dbReference type="NCBI Taxonomy" id="2670375"/>
    <lineage>
        <taxon>Bacteria</taxon>
        <taxon>Pseudomonadati</taxon>
        <taxon>Pseudomonadota</taxon>
        <taxon>Alphaproteobacteria</taxon>
        <taxon>Hyphomicrobiales</taxon>
        <taxon>Notoacmeibacteraceae</taxon>
        <taxon>Notoacmeibacter</taxon>
    </lineage>
</organism>
<dbReference type="EMBL" id="RCWN01000001">
    <property type="protein sequence ID" value="RLQ89100.1"/>
    <property type="molecule type" value="Genomic_DNA"/>
</dbReference>
<dbReference type="InterPro" id="IPR029787">
    <property type="entry name" value="Nucleotide_cyclase"/>
</dbReference>
<dbReference type="InterPro" id="IPR043128">
    <property type="entry name" value="Rev_trsase/Diguanyl_cyclase"/>
</dbReference>
<dbReference type="EC" id="2.7.7.65" evidence="1"/>
<keyword evidence="4" id="KW-0472">Membrane</keyword>
<evidence type="ECO:0000256" key="1">
    <source>
        <dbReference type="ARBA" id="ARBA00012528"/>
    </source>
</evidence>
<dbReference type="PANTHER" id="PTHR45138">
    <property type="entry name" value="REGULATORY COMPONENTS OF SENSORY TRANSDUCTION SYSTEM"/>
    <property type="match status" value="1"/>
</dbReference>
<dbReference type="PANTHER" id="PTHR45138:SF9">
    <property type="entry name" value="DIGUANYLATE CYCLASE DGCM-RELATED"/>
    <property type="match status" value="1"/>
</dbReference>
<dbReference type="NCBIfam" id="TIGR00254">
    <property type="entry name" value="GGDEF"/>
    <property type="match status" value="1"/>
</dbReference>
<comment type="catalytic activity">
    <reaction evidence="2">
        <text>2 GTP = 3',3'-c-di-GMP + 2 diphosphate</text>
        <dbReference type="Rhea" id="RHEA:24898"/>
        <dbReference type="ChEBI" id="CHEBI:33019"/>
        <dbReference type="ChEBI" id="CHEBI:37565"/>
        <dbReference type="ChEBI" id="CHEBI:58805"/>
        <dbReference type="EC" id="2.7.7.65"/>
    </reaction>
</comment>
<sequence>MMKFDFKMMSGARAFQKNPEVVTFRKWMARAMLVATGVTCVLVAVATFSGLWVLPDFHLLLTSLFGVLSLGLSFMVSRYPKVAIWSYIIGLALALLSGDFLVLNDEMRFAWHFPALAAAFVTGGLAGGLFILATALVSLTASTILLSAMSIAGLITFCVTLSLMALLIAIVEWRFFHTLGDLHASRALLSNLAHTDPLTGLSNRLAFDRTLQTLSAAGIPFSVILCDLDHFKQVNDTYGHAAGDKVLKSIAGVLKDTAQSQHMVARLGGEEFCLLLVEVELSAALELTENLRETIQKHTVIIEGQALTCTASFGLTHSSNQSDKDPSELLKAADQALYEAKAEGRNRSKTAPKPVGREPVIRRSAKAFGDPNHCAA</sequence>
<evidence type="ECO:0000313" key="6">
    <source>
        <dbReference type="EMBL" id="RLQ89100.1"/>
    </source>
</evidence>
<feature type="transmembrane region" description="Helical" evidence="4">
    <location>
        <begin position="151"/>
        <end position="176"/>
    </location>
</feature>
<feature type="region of interest" description="Disordered" evidence="3">
    <location>
        <begin position="341"/>
        <end position="376"/>
    </location>
</feature>
<protein>
    <recommendedName>
        <fullName evidence="1">diguanylate cyclase</fullName>
        <ecNumber evidence="1">2.7.7.65</ecNumber>
    </recommendedName>
</protein>
<comment type="caution">
    <text evidence="6">The sequence shown here is derived from an EMBL/GenBank/DDBJ whole genome shotgun (WGS) entry which is preliminary data.</text>
</comment>
<dbReference type="Pfam" id="PF00990">
    <property type="entry name" value="GGDEF"/>
    <property type="match status" value="1"/>
</dbReference>
<evidence type="ECO:0000256" key="2">
    <source>
        <dbReference type="ARBA" id="ARBA00034247"/>
    </source>
</evidence>
<feature type="transmembrane region" description="Helical" evidence="4">
    <location>
        <begin position="115"/>
        <end position="139"/>
    </location>
</feature>
<keyword evidence="7" id="KW-1185">Reference proteome</keyword>
<dbReference type="InterPro" id="IPR050469">
    <property type="entry name" value="Diguanylate_Cyclase"/>
</dbReference>
<proteinExistence type="predicted"/>
<dbReference type="InterPro" id="IPR000160">
    <property type="entry name" value="GGDEF_dom"/>
</dbReference>
<keyword evidence="4" id="KW-1133">Transmembrane helix</keyword>
<feature type="transmembrane region" description="Helical" evidence="4">
    <location>
        <begin position="59"/>
        <end position="77"/>
    </location>
</feature>
<dbReference type="CDD" id="cd01949">
    <property type="entry name" value="GGDEF"/>
    <property type="match status" value="1"/>
</dbReference>
<dbReference type="SUPFAM" id="SSF55073">
    <property type="entry name" value="Nucleotide cyclase"/>
    <property type="match status" value="1"/>
</dbReference>
<dbReference type="SMART" id="SM00267">
    <property type="entry name" value="GGDEF"/>
    <property type="match status" value="1"/>
</dbReference>
<evidence type="ECO:0000256" key="4">
    <source>
        <dbReference type="SAM" id="Phobius"/>
    </source>
</evidence>
<gene>
    <name evidence="6" type="ORF">D8780_13470</name>
</gene>
<feature type="domain" description="GGDEF" evidence="5">
    <location>
        <begin position="219"/>
        <end position="353"/>
    </location>
</feature>
<feature type="transmembrane region" description="Helical" evidence="4">
    <location>
        <begin position="84"/>
        <end position="103"/>
    </location>
</feature>
<dbReference type="Proteomes" id="UP000281094">
    <property type="component" value="Unassembled WGS sequence"/>
</dbReference>
<dbReference type="GO" id="GO:0052621">
    <property type="term" value="F:diguanylate cyclase activity"/>
    <property type="evidence" value="ECO:0007669"/>
    <property type="project" value="UniProtKB-EC"/>
</dbReference>
<dbReference type="AlphaFoldDB" id="A0A3L7JF41"/>
<reference evidence="6 7" key="1">
    <citation type="submission" date="2018-10" db="EMBL/GenBank/DDBJ databases">
        <title>Notoacmeibacter sp. M2BS9Y-3-1, whole genome shotgun sequence.</title>
        <authorList>
            <person name="Tuo L."/>
        </authorList>
    </citation>
    <scope>NUCLEOTIDE SEQUENCE [LARGE SCALE GENOMIC DNA]</scope>
    <source>
        <strain evidence="6 7">M2BS9Y-3-1</strain>
    </source>
</reference>